<proteinExistence type="predicted"/>
<protein>
    <submittedName>
        <fullName evidence="4">Ankyrin repeat domain-containing protein</fullName>
    </submittedName>
</protein>
<dbReference type="InterPro" id="IPR002110">
    <property type="entry name" value="Ankyrin_rpt"/>
</dbReference>
<organism evidence="4 5">
    <name type="scientific">Rhinopithecimicrobium faecis</name>
    <dbReference type="NCBI Taxonomy" id="2820698"/>
    <lineage>
        <taxon>Bacteria</taxon>
        <taxon>Pseudomonadati</taxon>
        <taxon>Bacteroidota</taxon>
        <taxon>Sphingobacteriia</taxon>
        <taxon>Sphingobacteriales</taxon>
        <taxon>Sphingobacteriaceae</taxon>
        <taxon>Rhinopithecimicrobium</taxon>
    </lineage>
</organism>
<dbReference type="RefSeq" id="WP_353546093.1">
    <property type="nucleotide sequence ID" value="NZ_JAGKSB010000003.1"/>
</dbReference>
<dbReference type="Pfam" id="PF13637">
    <property type="entry name" value="Ank_4"/>
    <property type="match status" value="1"/>
</dbReference>
<gene>
    <name evidence="4" type="ORF">J5U18_03365</name>
</gene>
<feature type="repeat" description="ANK" evidence="3">
    <location>
        <begin position="34"/>
        <end position="66"/>
    </location>
</feature>
<dbReference type="SUPFAM" id="SSF48403">
    <property type="entry name" value="Ankyrin repeat"/>
    <property type="match status" value="1"/>
</dbReference>
<evidence type="ECO:0000313" key="5">
    <source>
        <dbReference type="Proteomes" id="UP000679691"/>
    </source>
</evidence>
<dbReference type="Proteomes" id="UP000679691">
    <property type="component" value="Unassembled WGS sequence"/>
</dbReference>
<dbReference type="Gene3D" id="1.25.40.20">
    <property type="entry name" value="Ankyrin repeat-containing domain"/>
    <property type="match status" value="1"/>
</dbReference>
<dbReference type="InterPro" id="IPR036770">
    <property type="entry name" value="Ankyrin_rpt-contain_sf"/>
</dbReference>
<evidence type="ECO:0000256" key="1">
    <source>
        <dbReference type="ARBA" id="ARBA00022737"/>
    </source>
</evidence>
<keyword evidence="5" id="KW-1185">Reference proteome</keyword>
<dbReference type="PROSITE" id="PS50088">
    <property type="entry name" value="ANK_REPEAT"/>
    <property type="match status" value="1"/>
</dbReference>
<comment type="caution">
    <text evidence="4">The sequence shown here is derived from an EMBL/GenBank/DDBJ whole genome shotgun (WGS) entry which is preliminary data.</text>
</comment>
<dbReference type="Pfam" id="PF12796">
    <property type="entry name" value="Ank_2"/>
    <property type="match status" value="1"/>
</dbReference>
<dbReference type="SMART" id="SM00248">
    <property type="entry name" value="ANK"/>
    <property type="match status" value="5"/>
</dbReference>
<keyword evidence="2 3" id="KW-0040">ANK repeat</keyword>
<sequence>MEAETVIEAVKNNNCTTVLTLLQEGLDANLIDGDKRSLLLIATLHGHIDMAKILLRYGALVNQQAENMDSAFLYAGASGQVALLKLYLEHGAAFDVYNRYQGTALIPACERGYIETVRLLAHTKHFPINHINRLGWTGLMEAVILGDGSAKYQEIVQILKEAGAAVDIPDFDGITPLQYAENRGFKEIAALLKD</sequence>
<accession>A0A8T4H616</accession>
<dbReference type="EMBL" id="JAGKSB010000003">
    <property type="protein sequence ID" value="MBP3942610.1"/>
    <property type="molecule type" value="Genomic_DNA"/>
</dbReference>
<dbReference type="PANTHER" id="PTHR24171">
    <property type="entry name" value="ANKYRIN REPEAT DOMAIN-CONTAINING PROTEIN 39-RELATED"/>
    <property type="match status" value="1"/>
</dbReference>
<dbReference type="AlphaFoldDB" id="A0A8T4H616"/>
<evidence type="ECO:0000256" key="3">
    <source>
        <dbReference type="PROSITE-ProRule" id="PRU00023"/>
    </source>
</evidence>
<evidence type="ECO:0000256" key="2">
    <source>
        <dbReference type="ARBA" id="ARBA00023043"/>
    </source>
</evidence>
<reference evidence="4" key="1">
    <citation type="submission" date="2021-03" db="EMBL/GenBank/DDBJ databases">
        <authorList>
            <person name="Lu T."/>
            <person name="Wang Q."/>
            <person name="Han X."/>
        </authorList>
    </citation>
    <scope>NUCLEOTIDE SEQUENCE</scope>
    <source>
        <strain evidence="4">WQ 2009</strain>
    </source>
</reference>
<keyword evidence="1" id="KW-0677">Repeat</keyword>
<evidence type="ECO:0000313" key="4">
    <source>
        <dbReference type="EMBL" id="MBP3942610.1"/>
    </source>
</evidence>
<name>A0A8T4H616_9SPHI</name>